<evidence type="ECO:0000313" key="1">
    <source>
        <dbReference type="EMBL" id="SVC00457.1"/>
    </source>
</evidence>
<accession>A0A382IML2</accession>
<gene>
    <name evidence="1" type="ORF">METZ01_LOCUS253311</name>
</gene>
<dbReference type="EMBL" id="UINC01068111">
    <property type="protein sequence ID" value="SVC00457.1"/>
    <property type="molecule type" value="Genomic_DNA"/>
</dbReference>
<sequence length="51" mass="5731">EELQERRNKHAEKLGIDPTIIASRATLMGLAQETEESIAGLQGWQRELLTV</sequence>
<dbReference type="InterPro" id="IPR010997">
    <property type="entry name" value="HRDC-like_sf"/>
</dbReference>
<proteinExistence type="predicted"/>
<dbReference type="SUPFAM" id="SSF47819">
    <property type="entry name" value="HRDC-like"/>
    <property type="match status" value="1"/>
</dbReference>
<dbReference type="GO" id="GO:0000166">
    <property type="term" value="F:nucleotide binding"/>
    <property type="evidence" value="ECO:0007669"/>
    <property type="project" value="InterPro"/>
</dbReference>
<reference evidence="1" key="1">
    <citation type="submission" date="2018-05" db="EMBL/GenBank/DDBJ databases">
        <authorList>
            <person name="Lanie J.A."/>
            <person name="Ng W.-L."/>
            <person name="Kazmierczak K.M."/>
            <person name="Andrzejewski T.M."/>
            <person name="Davidsen T.M."/>
            <person name="Wayne K.J."/>
            <person name="Tettelin H."/>
            <person name="Glass J.I."/>
            <person name="Rusch D."/>
            <person name="Podicherti R."/>
            <person name="Tsui H.-C.T."/>
            <person name="Winkler M.E."/>
        </authorList>
    </citation>
    <scope>NUCLEOTIDE SEQUENCE</scope>
</reference>
<dbReference type="Gene3D" id="1.10.150.80">
    <property type="entry name" value="HRDC domain"/>
    <property type="match status" value="1"/>
</dbReference>
<dbReference type="AlphaFoldDB" id="A0A382IML2"/>
<name>A0A382IML2_9ZZZZ</name>
<dbReference type="InterPro" id="IPR044876">
    <property type="entry name" value="HRDC_dom_sf"/>
</dbReference>
<protein>
    <submittedName>
        <fullName evidence="1">Uncharacterized protein</fullName>
    </submittedName>
</protein>
<feature type="non-terminal residue" evidence="1">
    <location>
        <position position="1"/>
    </location>
</feature>
<organism evidence="1">
    <name type="scientific">marine metagenome</name>
    <dbReference type="NCBI Taxonomy" id="408172"/>
    <lineage>
        <taxon>unclassified sequences</taxon>
        <taxon>metagenomes</taxon>
        <taxon>ecological metagenomes</taxon>
    </lineage>
</organism>